<dbReference type="InterPro" id="IPR050694">
    <property type="entry name" value="LRRC14/PRAME"/>
</dbReference>
<dbReference type="PANTHER" id="PTHR14224:SF9">
    <property type="entry name" value="LEUCINE-RICH REPEAT-CONTAINING PROTEIN 14"/>
    <property type="match status" value="1"/>
</dbReference>
<keyword evidence="4" id="KW-0677">Repeat</keyword>
<dbReference type="AlphaFoldDB" id="A0A7N8Y0M2"/>
<evidence type="ECO:0000313" key="5">
    <source>
        <dbReference type="Ensembl" id="ENSMAMP00000057909.1"/>
    </source>
</evidence>
<evidence type="ECO:0000256" key="1">
    <source>
        <dbReference type="ARBA" id="ARBA00004496"/>
    </source>
</evidence>
<dbReference type="GO" id="GO:0005737">
    <property type="term" value="C:cytoplasm"/>
    <property type="evidence" value="ECO:0007669"/>
    <property type="project" value="UniProtKB-SubCell"/>
</dbReference>
<dbReference type="Ensembl" id="ENSMAMT00000038570.1">
    <property type="protein sequence ID" value="ENSMAMP00000057909.1"/>
    <property type="gene ID" value="ENSMAMG00000026354.1"/>
</dbReference>
<reference evidence="5" key="1">
    <citation type="submission" date="2025-08" db="UniProtKB">
        <authorList>
            <consortium name="Ensembl"/>
        </authorList>
    </citation>
    <scope>IDENTIFICATION</scope>
</reference>
<evidence type="ECO:0000256" key="3">
    <source>
        <dbReference type="ARBA" id="ARBA00022614"/>
    </source>
</evidence>
<evidence type="ECO:0000313" key="6">
    <source>
        <dbReference type="Proteomes" id="UP000261640"/>
    </source>
</evidence>
<evidence type="ECO:0000256" key="4">
    <source>
        <dbReference type="ARBA" id="ARBA00022737"/>
    </source>
</evidence>
<dbReference type="GeneTree" id="ENSGT00990000210289"/>
<evidence type="ECO:0000256" key="2">
    <source>
        <dbReference type="ARBA" id="ARBA00022490"/>
    </source>
</evidence>
<comment type="subcellular location">
    <subcellularLocation>
        <location evidence="1">Cytoplasm</location>
    </subcellularLocation>
</comment>
<sequence length="101" mass="11450">MVQSLVSLCAREVVSDHSSSPYWLKWVPRELFGPLLDAAFSSCRPLAVGELAQRWPERTLRVGGRRKQGLSLTALRLPGQLRVLLRYGLKPRYATLCLSLW</sequence>
<proteinExistence type="predicted"/>
<dbReference type="PANTHER" id="PTHR14224">
    <property type="entry name" value="SIMILAR TO PREFERENTIALLY EXPRESSED ANTIGEN IN MELANOMA-LIKE 3"/>
    <property type="match status" value="1"/>
</dbReference>
<dbReference type="InParanoid" id="A0A7N8Y0M2"/>
<name>A0A7N8Y0M2_9TELE</name>
<protein>
    <submittedName>
        <fullName evidence="5">Uncharacterized protein</fullName>
    </submittedName>
</protein>
<organism evidence="5 6">
    <name type="scientific">Mastacembelus armatus</name>
    <name type="common">zig-zag eel</name>
    <dbReference type="NCBI Taxonomy" id="205130"/>
    <lineage>
        <taxon>Eukaryota</taxon>
        <taxon>Metazoa</taxon>
        <taxon>Chordata</taxon>
        <taxon>Craniata</taxon>
        <taxon>Vertebrata</taxon>
        <taxon>Euteleostomi</taxon>
        <taxon>Actinopterygii</taxon>
        <taxon>Neopterygii</taxon>
        <taxon>Teleostei</taxon>
        <taxon>Neoteleostei</taxon>
        <taxon>Acanthomorphata</taxon>
        <taxon>Anabantaria</taxon>
        <taxon>Synbranchiformes</taxon>
        <taxon>Mastacembelidae</taxon>
        <taxon>Mastacembelus</taxon>
    </lineage>
</organism>
<accession>A0A7N8Y0M2</accession>
<keyword evidence="3" id="KW-0433">Leucine-rich repeat</keyword>
<keyword evidence="6" id="KW-1185">Reference proteome</keyword>
<reference evidence="5" key="2">
    <citation type="submission" date="2025-09" db="UniProtKB">
        <authorList>
            <consortium name="Ensembl"/>
        </authorList>
    </citation>
    <scope>IDENTIFICATION</scope>
</reference>
<dbReference type="Proteomes" id="UP000261640">
    <property type="component" value="Unplaced"/>
</dbReference>
<keyword evidence="2" id="KW-0963">Cytoplasm</keyword>